<sequence length="1322" mass="146754">MDAVRASVTSMTRNSQRDISVMLTEHDIDSNIGVGASEDKASHAPVIRSRSSFAFHLNGATSAGNIVKSMSKRNLIGPDSRRMREESTDKLKEAAAKGHDDLFLWEISQSFSSVWNHPISRWYFLMFLFFTDHHHIYFFRMDAIQYRAEYHNLHASARRIHAQRIFNQYLGRTAALPVKLWKVEKISVRKAIVACQTSLDHPEAGLFDDLAYIALRNLENVHDGYLGEESNGVSKTDASCDSLKSLNDHALKSFRESAFYQAMQNDLRKSEKRILRREAGAQTLSIGGTRQLTTVQYQRAAERIMDMPPGYFDEPEVWEKFACAVEAMGLDCEAFRQRVVTENANAALKRRRSTNTPVHRVKSSTSLASSAKTATNNEDTDAVSISNSTAESSATPAKLKDPMKRDNPRPATAGLASDRSDLEHTFVQYVNHDVNFCEYCYKRLLHNGDESNAAYRCETCRYVCHKVCRLQMRLSCIKTSIGDDVATEGEEGTEKLRRVADKIQALQKEIDIEMKIRDGLEKVILARGGLGGPKNKKATPQEIEMAAQMDKSNKKLDVLKHEIQKCKAQLAALSTAQIDRTLTNSSSSSTPLPTLPVSVTSASMSTFNASSVLQQSFMAETGTSFISGASMTLTSPMQDMPTGMVFQLGSLAFTSDGPLSPLFSGTTSTSHEGDLVKVSMTDTTSKLKSTGSFFLPAESTVKDLIGTALEKLNRGAKVESYNMVSINEQNEEVPLRYEDKPSRLGVDLVQTTFDLRLKQPEPTAKTVDDSADAKRTQRQKEVLYELIDTEINYATDLKHVVILFLRPLTMSGCMNEADSKEVFSNIRQIADLHEGLAGEMTKCKTDPIGHLNDIIKSLETRVEAFAMYTIYCSNQHNQRRTLQKLREDGTFSKALAQCELTPKLQKLGLADMLVKPMHRVTRYPILLKRLLSYTKPESPEYYSIDSLISRIEEKVGDVNEAVRKREAEFRIHLIDEKMDFNGVVEKFKLANGRRELVSEKPFTYHKKNGQGGAEVLVFTFTDLVLITRSKKDEKIVLFKPPIPFEAAVFLDKPDVPDMKNVFQIVHLQQEIHTIQTVSSYDKNKWLQETNALRTVFCDFYFKFEQDLMRNAATRFQVDGAPSAESSNPPSPALQRKRGHTVNNVSTREVASSLSTSNPLGSNNSLSNMKRQPSWTNLFGGKSTPAPAATPIAASSAGADVDSILMPAMPVSRQAGIIGAWNPASDAIRRSATHSPKSSKEDLTGTRPARTRAATEERRVDTSSNSSSEASTAASTPVSSHMASIAGSGITHKKSASVGFRFGFGYGSNRPESNGREKGPMTP</sequence>
<reference evidence="9 10" key="1">
    <citation type="journal article" date="2019" name="Sci. Rep.">
        <title>Comparative genomics of chytrid fungi reveal insights into the obligate biotrophic and pathogenic lifestyle of Synchytrium endobioticum.</title>
        <authorList>
            <person name="van de Vossenberg B.T.L.H."/>
            <person name="Warris S."/>
            <person name="Nguyen H.D.T."/>
            <person name="van Gent-Pelzer M.P.E."/>
            <person name="Joly D.L."/>
            <person name="van de Geest H.C."/>
            <person name="Bonants P.J.M."/>
            <person name="Smith D.S."/>
            <person name="Levesque C.A."/>
            <person name="van der Lee T.A.J."/>
        </authorList>
    </citation>
    <scope>NUCLEOTIDE SEQUENCE [LARGE SCALE GENOMIC DNA]</scope>
    <source>
        <strain evidence="9 10">JEL517</strain>
    </source>
</reference>
<evidence type="ECO:0000259" key="7">
    <source>
        <dbReference type="PROSITE" id="PS50010"/>
    </source>
</evidence>
<feature type="compositionally biased region" description="Basic and acidic residues" evidence="6">
    <location>
        <begin position="398"/>
        <end position="408"/>
    </location>
</feature>
<dbReference type="CDD" id="cd00821">
    <property type="entry name" value="PH"/>
    <property type="match status" value="1"/>
</dbReference>
<protein>
    <recommendedName>
        <fullName evidence="11">DH domain-containing protein</fullName>
    </recommendedName>
</protein>
<dbReference type="CDD" id="cd00160">
    <property type="entry name" value="RhoGEF"/>
    <property type="match status" value="1"/>
</dbReference>
<proteinExistence type="predicted"/>
<evidence type="ECO:0000313" key="9">
    <source>
        <dbReference type="EMBL" id="TPX36236.1"/>
    </source>
</evidence>
<feature type="region of interest" description="Disordered" evidence="6">
    <location>
        <begin position="1228"/>
        <end position="1279"/>
    </location>
</feature>
<dbReference type="GO" id="GO:0005085">
    <property type="term" value="F:guanyl-nucleotide exchange factor activity"/>
    <property type="evidence" value="ECO:0007669"/>
    <property type="project" value="InterPro"/>
</dbReference>
<feature type="region of interest" description="Disordered" evidence="6">
    <location>
        <begin position="348"/>
        <end position="417"/>
    </location>
</feature>
<dbReference type="InterPro" id="IPR011072">
    <property type="entry name" value="HR1_rho-bd"/>
</dbReference>
<feature type="compositionally biased region" description="Low complexity" evidence="6">
    <location>
        <begin position="363"/>
        <end position="375"/>
    </location>
</feature>
<organism evidence="9 10">
    <name type="scientific">Synchytrium microbalum</name>
    <dbReference type="NCBI Taxonomy" id="1806994"/>
    <lineage>
        <taxon>Eukaryota</taxon>
        <taxon>Fungi</taxon>
        <taxon>Fungi incertae sedis</taxon>
        <taxon>Chytridiomycota</taxon>
        <taxon>Chytridiomycota incertae sedis</taxon>
        <taxon>Chytridiomycetes</taxon>
        <taxon>Synchytriales</taxon>
        <taxon>Synchytriaceae</taxon>
        <taxon>Synchytrium</taxon>
    </lineage>
</organism>
<dbReference type="GO" id="GO:0035025">
    <property type="term" value="P:positive regulation of Rho protein signal transduction"/>
    <property type="evidence" value="ECO:0007669"/>
    <property type="project" value="TreeGrafter"/>
</dbReference>
<dbReference type="InterPro" id="IPR036274">
    <property type="entry name" value="HR1_rpt_sf"/>
</dbReference>
<feature type="compositionally biased region" description="Low complexity" evidence="6">
    <location>
        <begin position="1151"/>
        <end position="1167"/>
    </location>
</feature>
<gene>
    <name evidence="9" type="ORF">SmJEL517_g01581</name>
</gene>
<dbReference type="SUPFAM" id="SSF48065">
    <property type="entry name" value="DBL homology domain (DH-domain)"/>
    <property type="match status" value="1"/>
</dbReference>
<dbReference type="InterPro" id="IPR002219">
    <property type="entry name" value="PKC_DAG/PE"/>
</dbReference>
<accession>A0A507CDX3</accession>
<feature type="domain" description="Phorbol-ester/DAG-type" evidence="8">
    <location>
        <begin position="423"/>
        <end position="476"/>
    </location>
</feature>
<dbReference type="RefSeq" id="XP_031026549.1">
    <property type="nucleotide sequence ID" value="XM_031167509.1"/>
</dbReference>
<evidence type="ECO:0000256" key="4">
    <source>
        <dbReference type="ARBA" id="ARBA00022833"/>
    </source>
</evidence>
<evidence type="ECO:0008006" key="11">
    <source>
        <dbReference type="Google" id="ProtNLM"/>
    </source>
</evidence>
<dbReference type="CDD" id="cd00029">
    <property type="entry name" value="C1"/>
    <property type="match status" value="1"/>
</dbReference>
<feature type="compositionally biased region" description="Low complexity" evidence="6">
    <location>
        <begin position="1261"/>
        <end position="1279"/>
    </location>
</feature>
<name>A0A507CDX3_9FUNG</name>
<dbReference type="Pfam" id="PF00621">
    <property type="entry name" value="RhoGEF"/>
    <property type="match status" value="1"/>
</dbReference>
<dbReference type="InterPro" id="IPR036305">
    <property type="entry name" value="RGS_sf"/>
</dbReference>
<keyword evidence="3" id="KW-0479">Metal-binding</keyword>
<dbReference type="GO" id="GO:0007165">
    <property type="term" value="P:signal transduction"/>
    <property type="evidence" value="ECO:0007669"/>
    <property type="project" value="InterPro"/>
</dbReference>
<dbReference type="InterPro" id="IPR046349">
    <property type="entry name" value="C1-like_sf"/>
</dbReference>
<dbReference type="STRING" id="1806994.A0A507CDX3"/>
<dbReference type="PROSITE" id="PS50010">
    <property type="entry name" value="DH_2"/>
    <property type="match status" value="1"/>
</dbReference>
<keyword evidence="10" id="KW-1185">Reference proteome</keyword>
<evidence type="ECO:0000313" key="10">
    <source>
        <dbReference type="Proteomes" id="UP000319731"/>
    </source>
</evidence>
<dbReference type="Gene3D" id="2.30.29.30">
    <property type="entry name" value="Pleckstrin-homology domain (PH domain)/Phosphotyrosine-binding domain (PTB)"/>
    <property type="match status" value="1"/>
</dbReference>
<dbReference type="SMART" id="SM00742">
    <property type="entry name" value="Hr1"/>
    <property type="match status" value="1"/>
</dbReference>
<keyword evidence="2" id="KW-0963">Cytoplasm</keyword>
<dbReference type="Proteomes" id="UP000319731">
    <property type="component" value="Unassembled WGS sequence"/>
</dbReference>
<feature type="compositionally biased region" description="Polar residues" evidence="6">
    <location>
        <begin position="383"/>
        <end position="395"/>
    </location>
</feature>
<dbReference type="SUPFAM" id="SSF46585">
    <property type="entry name" value="HR1 repeat"/>
    <property type="match status" value="1"/>
</dbReference>
<evidence type="ECO:0000256" key="5">
    <source>
        <dbReference type="SAM" id="Coils"/>
    </source>
</evidence>
<evidence type="ECO:0000256" key="6">
    <source>
        <dbReference type="SAM" id="MobiDB-lite"/>
    </source>
</evidence>
<dbReference type="SUPFAM" id="SSF57889">
    <property type="entry name" value="Cysteine-rich domain"/>
    <property type="match status" value="1"/>
</dbReference>
<dbReference type="Gene3D" id="1.20.900.10">
    <property type="entry name" value="Dbl homology (DH) domain"/>
    <property type="match status" value="1"/>
</dbReference>
<feature type="domain" description="DH" evidence="7">
    <location>
        <begin position="778"/>
        <end position="961"/>
    </location>
</feature>
<dbReference type="InterPro" id="IPR000219">
    <property type="entry name" value="DH_dom"/>
</dbReference>
<dbReference type="InterPro" id="IPR035899">
    <property type="entry name" value="DBL_dom_sf"/>
</dbReference>
<comment type="caution">
    <text evidence="9">The sequence shown here is derived from an EMBL/GenBank/DDBJ whole genome shotgun (WGS) entry which is preliminary data.</text>
</comment>
<dbReference type="PANTHER" id="PTHR46006">
    <property type="entry name" value="RHO GUANINE NUCLEOTIDE EXCHANGE FACTOR AT 64C, ISOFORM A"/>
    <property type="match status" value="1"/>
</dbReference>
<dbReference type="Gene3D" id="3.30.60.20">
    <property type="match status" value="1"/>
</dbReference>
<feature type="compositionally biased region" description="Polar residues" evidence="6">
    <location>
        <begin position="1140"/>
        <end position="1149"/>
    </location>
</feature>
<evidence type="ECO:0000256" key="1">
    <source>
        <dbReference type="ARBA" id="ARBA00004496"/>
    </source>
</evidence>
<dbReference type="GO" id="GO:0005737">
    <property type="term" value="C:cytoplasm"/>
    <property type="evidence" value="ECO:0007669"/>
    <property type="project" value="UniProtKB-SubCell"/>
</dbReference>
<dbReference type="InterPro" id="IPR044926">
    <property type="entry name" value="RGS_subdomain_2"/>
</dbReference>
<evidence type="ECO:0000259" key="8">
    <source>
        <dbReference type="PROSITE" id="PS50081"/>
    </source>
</evidence>
<feature type="region of interest" description="Disordered" evidence="6">
    <location>
        <begin position="1119"/>
        <end position="1181"/>
    </location>
</feature>
<comment type="subcellular location">
    <subcellularLocation>
        <location evidence="1">Cytoplasm</location>
    </subcellularLocation>
</comment>
<dbReference type="Gene3D" id="1.10.167.10">
    <property type="entry name" value="Regulator of G-protein Signalling 4, domain 2"/>
    <property type="match status" value="1"/>
</dbReference>
<dbReference type="GeneID" id="42002806"/>
<dbReference type="PANTHER" id="PTHR46006:SF6">
    <property type="entry name" value="INTERSECTIN-2 ISOFORM X1"/>
    <property type="match status" value="1"/>
</dbReference>
<dbReference type="InterPro" id="IPR051480">
    <property type="entry name" value="Endocytic_GEF_Adapter"/>
</dbReference>
<feature type="compositionally biased region" description="Basic and acidic residues" evidence="6">
    <location>
        <begin position="1312"/>
        <end position="1322"/>
    </location>
</feature>
<dbReference type="Gene3D" id="1.10.287.160">
    <property type="entry name" value="HR1 repeat"/>
    <property type="match status" value="1"/>
</dbReference>
<feature type="coiled-coil region" evidence="5">
    <location>
        <begin position="549"/>
        <end position="576"/>
    </location>
</feature>
<dbReference type="InterPro" id="IPR011993">
    <property type="entry name" value="PH-like_dom_sf"/>
</dbReference>
<dbReference type="GO" id="GO:0046872">
    <property type="term" value="F:metal ion binding"/>
    <property type="evidence" value="ECO:0007669"/>
    <property type="project" value="UniProtKB-KW"/>
</dbReference>
<dbReference type="EMBL" id="QEAO01000005">
    <property type="protein sequence ID" value="TPX36236.1"/>
    <property type="molecule type" value="Genomic_DNA"/>
</dbReference>
<feature type="region of interest" description="Disordered" evidence="6">
    <location>
        <begin position="1300"/>
        <end position="1322"/>
    </location>
</feature>
<dbReference type="SMART" id="SM00325">
    <property type="entry name" value="RhoGEF"/>
    <property type="match status" value="1"/>
</dbReference>
<dbReference type="SUPFAM" id="SSF50729">
    <property type="entry name" value="PH domain-like"/>
    <property type="match status" value="1"/>
</dbReference>
<dbReference type="OrthoDB" id="1716625at2759"/>
<evidence type="ECO:0000256" key="2">
    <source>
        <dbReference type="ARBA" id="ARBA00022490"/>
    </source>
</evidence>
<dbReference type="SUPFAM" id="SSF48097">
    <property type="entry name" value="Regulator of G-protein signaling, RGS"/>
    <property type="match status" value="1"/>
</dbReference>
<dbReference type="PROSITE" id="PS50081">
    <property type="entry name" value="ZF_DAG_PE_2"/>
    <property type="match status" value="1"/>
</dbReference>
<keyword evidence="4" id="KW-0862">Zinc</keyword>
<keyword evidence="5" id="KW-0175">Coiled coil</keyword>
<evidence type="ECO:0000256" key="3">
    <source>
        <dbReference type="ARBA" id="ARBA00022723"/>
    </source>
</evidence>